<keyword evidence="2 7" id="KW-0489">Methyltransferase</keyword>
<dbReference type="AlphaFoldDB" id="A0A448PE02"/>
<dbReference type="GO" id="GO:0003676">
    <property type="term" value="F:nucleic acid binding"/>
    <property type="evidence" value="ECO:0007669"/>
    <property type="project" value="InterPro"/>
</dbReference>
<evidence type="ECO:0000256" key="1">
    <source>
        <dbReference type="ARBA" id="ARBA00006149"/>
    </source>
</evidence>
<accession>A0A448PE02</accession>
<dbReference type="PROSITE" id="PS00092">
    <property type="entry name" value="N6_MTASE"/>
    <property type="match status" value="1"/>
</dbReference>
<dbReference type="InterPro" id="IPR029063">
    <property type="entry name" value="SAM-dependent_MTases_sf"/>
</dbReference>
<keyword evidence="3 7" id="KW-0808">Transferase</keyword>
<evidence type="ECO:0000256" key="4">
    <source>
        <dbReference type="ARBA" id="ARBA00022691"/>
    </source>
</evidence>
<dbReference type="InterPro" id="IPR052190">
    <property type="entry name" value="Euk-Arch_PrmC-MTase"/>
</dbReference>
<dbReference type="PANTHER" id="PTHR45875">
    <property type="entry name" value="METHYLTRANSFERASE N6AMT1"/>
    <property type="match status" value="1"/>
</dbReference>
<proteinExistence type="inferred from homology"/>
<dbReference type="RefSeq" id="WP_126416295.1">
    <property type="nucleotide sequence ID" value="NZ_LR134476.1"/>
</dbReference>
<dbReference type="Pfam" id="PF23186">
    <property type="entry name" value="DUF7059"/>
    <property type="match status" value="1"/>
</dbReference>
<dbReference type="Proteomes" id="UP000269542">
    <property type="component" value="Chromosome"/>
</dbReference>
<keyword evidence="4" id="KW-0949">S-adenosyl-L-methionine</keyword>
<dbReference type="Pfam" id="PF05175">
    <property type="entry name" value="MTS"/>
    <property type="match status" value="1"/>
</dbReference>
<gene>
    <name evidence="7" type="primary">prmC_1</name>
    <name evidence="7" type="ORF">NCTC13354_00855</name>
</gene>
<dbReference type="OrthoDB" id="129465at2"/>
<feature type="domain" description="DUF7059" evidence="6">
    <location>
        <begin position="22"/>
        <end position="83"/>
    </location>
</feature>
<reference evidence="7 8" key="1">
    <citation type="submission" date="2018-12" db="EMBL/GenBank/DDBJ databases">
        <authorList>
            <consortium name="Pathogen Informatics"/>
        </authorList>
    </citation>
    <scope>NUCLEOTIDE SEQUENCE [LARGE SCALE GENOMIC DNA]</scope>
    <source>
        <strain evidence="7 8">NCTC13354</strain>
    </source>
</reference>
<dbReference type="KEGG" id="tbw:NCTC13354_00855"/>
<name>A0A448PE02_9ACTO</name>
<keyword evidence="8" id="KW-1185">Reference proteome</keyword>
<dbReference type="GO" id="GO:0035657">
    <property type="term" value="C:eRF1 methyltransferase complex"/>
    <property type="evidence" value="ECO:0007669"/>
    <property type="project" value="TreeGrafter"/>
</dbReference>
<feature type="domain" description="Methyltransferase small" evidence="5">
    <location>
        <begin position="195"/>
        <end position="281"/>
    </location>
</feature>
<sequence>MGNSDARGEAGAFLVALRTDIAGWTRESVAGELGKDALAALDRDMAVPASMACAGGAQIAQLTRLFWLGEELSDDELAAALPTAWRKLMGGREIVKGHEGAENQDKLAGAGQPVDRSAAGHVLLGSRGAGAGRLWRSRWQVVPVNVPQHVRQAIQRANPESAAARTNTVWIASSHGTLQGARHAEDFVMGVGGATRTLAALANYEPGQRVLDLGTGSGIHAIVAALAGARVTATDISDAALELARLNAELNGVRIDLRKGSLFEPVAGERFDVIVSNPPFVITPPAARPAVGALDYRDAGLESDQVSARVIGALADHLTPEGRAWMLVNWEIPADPNSDSGVSTPESEKGWAAPVRRWAHKLDAHLIMREQLPVTSYIETWLGDGGLRPGHPDFAPAYRAWLADFTERQVSHVGLGYLAAGLPPASPPTREPVFLAQHLRGTAPANLHDYMSAIWAGRRLSATDLVNMKPVAKDVVEHRFYRPGEAEPWIIKFTQTNGFGEEIQADTALAGFVSVADGELTCGQIVAALAELLGEDPAKLAATLLPKVVHMKQLGMLTFDNAH</sequence>
<evidence type="ECO:0000313" key="8">
    <source>
        <dbReference type="Proteomes" id="UP000269542"/>
    </source>
</evidence>
<comment type="similarity">
    <text evidence="1">Belongs to the eukaryotic/archaeal PrmC-related family.</text>
</comment>
<dbReference type="InterPro" id="IPR007848">
    <property type="entry name" value="Small_mtfrase_dom"/>
</dbReference>
<dbReference type="Gene3D" id="3.40.50.150">
    <property type="entry name" value="Vaccinia Virus protein VP39"/>
    <property type="match status" value="1"/>
</dbReference>
<evidence type="ECO:0000259" key="5">
    <source>
        <dbReference type="Pfam" id="PF05175"/>
    </source>
</evidence>
<evidence type="ECO:0000313" key="7">
    <source>
        <dbReference type="EMBL" id="VEI13148.1"/>
    </source>
</evidence>
<dbReference type="GO" id="GO:0008757">
    <property type="term" value="F:S-adenosylmethionine-dependent methyltransferase activity"/>
    <property type="evidence" value="ECO:0007669"/>
    <property type="project" value="TreeGrafter"/>
</dbReference>
<evidence type="ECO:0000259" key="6">
    <source>
        <dbReference type="Pfam" id="PF23186"/>
    </source>
</evidence>
<dbReference type="SUPFAM" id="SSF53335">
    <property type="entry name" value="S-adenosyl-L-methionine-dependent methyltransferases"/>
    <property type="match status" value="1"/>
</dbReference>
<dbReference type="CDD" id="cd02440">
    <property type="entry name" value="AdoMet_MTases"/>
    <property type="match status" value="1"/>
</dbReference>
<dbReference type="GO" id="GO:0032259">
    <property type="term" value="P:methylation"/>
    <property type="evidence" value="ECO:0007669"/>
    <property type="project" value="UniProtKB-KW"/>
</dbReference>
<dbReference type="GO" id="GO:0008276">
    <property type="term" value="F:protein methyltransferase activity"/>
    <property type="evidence" value="ECO:0007669"/>
    <property type="project" value="TreeGrafter"/>
</dbReference>
<organism evidence="7 8">
    <name type="scientific">Trueperella bialowiezensis</name>
    <dbReference type="NCBI Taxonomy" id="312285"/>
    <lineage>
        <taxon>Bacteria</taxon>
        <taxon>Bacillati</taxon>
        <taxon>Actinomycetota</taxon>
        <taxon>Actinomycetes</taxon>
        <taxon>Actinomycetales</taxon>
        <taxon>Actinomycetaceae</taxon>
        <taxon>Trueperella</taxon>
    </lineage>
</organism>
<protein>
    <submittedName>
        <fullName evidence="7">Release factor glutamine methyltransferase</fullName>
        <ecNumber evidence="7">2.1.1.-</ecNumber>
    </submittedName>
</protein>
<evidence type="ECO:0000256" key="3">
    <source>
        <dbReference type="ARBA" id="ARBA00022679"/>
    </source>
</evidence>
<dbReference type="EMBL" id="LR134476">
    <property type="protein sequence ID" value="VEI13148.1"/>
    <property type="molecule type" value="Genomic_DNA"/>
</dbReference>
<dbReference type="EC" id="2.1.1.-" evidence="7"/>
<dbReference type="GO" id="GO:0008170">
    <property type="term" value="F:N-methyltransferase activity"/>
    <property type="evidence" value="ECO:0007669"/>
    <property type="project" value="UniProtKB-ARBA"/>
</dbReference>
<dbReference type="InterPro" id="IPR002052">
    <property type="entry name" value="DNA_methylase_N6_adenine_CS"/>
</dbReference>
<dbReference type="InterPro" id="IPR055487">
    <property type="entry name" value="DUF7059"/>
</dbReference>
<dbReference type="PANTHER" id="PTHR45875:SF1">
    <property type="entry name" value="METHYLTRANSFERASE N6AMT1"/>
    <property type="match status" value="1"/>
</dbReference>
<evidence type="ECO:0000256" key="2">
    <source>
        <dbReference type="ARBA" id="ARBA00022603"/>
    </source>
</evidence>